<dbReference type="OrthoDB" id="291007at2759"/>
<dbReference type="AlphaFoldDB" id="A0A194XUG3"/>
<organism evidence="4 5">
    <name type="scientific">Mollisia scopiformis</name>
    <name type="common">Conifer needle endophyte fungus</name>
    <name type="synonym">Phialocephala scopiformis</name>
    <dbReference type="NCBI Taxonomy" id="149040"/>
    <lineage>
        <taxon>Eukaryota</taxon>
        <taxon>Fungi</taxon>
        <taxon>Dikarya</taxon>
        <taxon>Ascomycota</taxon>
        <taxon>Pezizomycotina</taxon>
        <taxon>Leotiomycetes</taxon>
        <taxon>Helotiales</taxon>
        <taxon>Mollisiaceae</taxon>
        <taxon>Mollisia</taxon>
    </lineage>
</organism>
<dbReference type="GO" id="GO:0006508">
    <property type="term" value="P:proteolysis"/>
    <property type="evidence" value="ECO:0007669"/>
    <property type="project" value="InterPro"/>
</dbReference>
<dbReference type="KEGG" id="psco:LY89DRAFT_680109"/>
<feature type="domain" description="Peptidase M12A" evidence="3">
    <location>
        <begin position="388"/>
        <end position="548"/>
    </location>
</feature>
<gene>
    <name evidence="4" type="ORF">LY89DRAFT_680109</name>
</gene>
<reference evidence="4 5" key="1">
    <citation type="submission" date="2015-10" db="EMBL/GenBank/DDBJ databases">
        <title>Full genome of DAOMC 229536 Phialocephala scopiformis, a fungal endophyte of spruce producing the potent anti-insectan compound rugulosin.</title>
        <authorList>
            <consortium name="DOE Joint Genome Institute"/>
            <person name="Walker A.K."/>
            <person name="Frasz S.L."/>
            <person name="Seifert K.A."/>
            <person name="Miller J.D."/>
            <person name="Mondo S.J."/>
            <person name="Labutti K."/>
            <person name="Lipzen A."/>
            <person name="Dockter R."/>
            <person name="Kennedy M."/>
            <person name="Grigoriev I.V."/>
            <person name="Spatafora J.W."/>
        </authorList>
    </citation>
    <scope>NUCLEOTIDE SEQUENCE [LARGE SCALE GENOMIC DNA]</scope>
    <source>
        <strain evidence="4 5">CBS 120377</strain>
    </source>
</reference>
<feature type="compositionally biased region" description="Basic and acidic residues" evidence="1">
    <location>
        <begin position="189"/>
        <end position="207"/>
    </location>
</feature>
<proteinExistence type="predicted"/>
<evidence type="ECO:0000259" key="3">
    <source>
        <dbReference type="Pfam" id="PF01400"/>
    </source>
</evidence>
<keyword evidence="2" id="KW-1133">Transmembrane helix</keyword>
<dbReference type="PANTHER" id="PTHR10127">
    <property type="entry name" value="DISCOIDIN, CUB, EGF, LAMININ , AND ZINC METALLOPROTEASE DOMAIN CONTAINING"/>
    <property type="match status" value="1"/>
</dbReference>
<feature type="region of interest" description="Disordered" evidence="1">
    <location>
        <begin position="186"/>
        <end position="216"/>
    </location>
</feature>
<dbReference type="Proteomes" id="UP000070700">
    <property type="component" value="Unassembled WGS sequence"/>
</dbReference>
<keyword evidence="2" id="KW-0812">Transmembrane</keyword>
<dbReference type="PANTHER" id="PTHR10127:SF850">
    <property type="entry name" value="METALLOENDOPEPTIDASE"/>
    <property type="match status" value="1"/>
</dbReference>
<dbReference type="RefSeq" id="XP_018077702.1">
    <property type="nucleotide sequence ID" value="XM_018214014.1"/>
</dbReference>
<evidence type="ECO:0000256" key="2">
    <source>
        <dbReference type="SAM" id="Phobius"/>
    </source>
</evidence>
<keyword evidence="2" id="KW-0472">Membrane</keyword>
<evidence type="ECO:0000256" key="1">
    <source>
        <dbReference type="SAM" id="MobiDB-lite"/>
    </source>
</evidence>
<evidence type="ECO:0000313" key="4">
    <source>
        <dbReference type="EMBL" id="KUJ23347.1"/>
    </source>
</evidence>
<protein>
    <submittedName>
        <fullName evidence="4">Zincin</fullName>
    </submittedName>
</protein>
<dbReference type="InterPro" id="IPR001506">
    <property type="entry name" value="Peptidase_M12A"/>
</dbReference>
<dbReference type="GO" id="GO:0004222">
    <property type="term" value="F:metalloendopeptidase activity"/>
    <property type="evidence" value="ECO:0007669"/>
    <property type="project" value="InterPro"/>
</dbReference>
<feature type="transmembrane region" description="Helical" evidence="2">
    <location>
        <begin position="633"/>
        <end position="654"/>
    </location>
</feature>
<dbReference type="InterPro" id="IPR024079">
    <property type="entry name" value="MetalloPept_cat_dom_sf"/>
</dbReference>
<dbReference type="SUPFAM" id="SSF55486">
    <property type="entry name" value="Metalloproteases ('zincins'), catalytic domain"/>
    <property type="match status" value="1"/>
</dbReference>
<accession>A0A194XUG3</accession>
<dbReference type="GeneID" id="28823740"/>
<dbReference type="Gene3D" id="3.40.390.10">
    <property type="entry name" value="Collagenase (Catalytic Domain)"/>
    <property type="match status" value="1"/>
</dbReference>
<evidence type="ECO:0000313" key="5">
    <source>
        <dbReference type="Proteomes" id="UP000070700"/>
    </source>
</evidence>
<sequence length="662" mass="75207">MDNDDVGMGGKGGVIGSIDLGESIECRRDNLLPIATKNLERRADVTLGQQMSIEEKWLADERLKLETDAMEKFELRQMAVEMESFRSKVEASRKRIEKNMAAKIRAARVRDVQRQHKRMLGSQEYVQATQIDPTTTSQKSRESLIEDQAKHEYAKIIQQNNVEDCRAGIVEEGASDKVFNNCEEEEQEIRDGVAEGKKLNDSEDPEHTTANSAKQSQVETVLIENKILTQSPYLSSDGSLEKPDLENLPKRPFSTDCQEANFAAKEVLADDFTTQNSTYLSSTFLSSIYLQATQPLHDLGSWESSMRDQPTLLTAKNDEHVRRSGNIISGDAVLSNIAPARAKTHHEMNHAEDESSYRYSSNLSEACTQLVVKRNHLWGTGYKIGLTFLDGSPQQHRDVMKWVQTWERYANINFVEVKQAESDIRISFKFGECWSYVGTKALDIPKEEPTVRLGIAPWNTSAEVQRVVLHEFGHVLGCLHEHQSPHNPLLFEEKATCEYFAAKYNWPHDRTERDVLRMYTPREVDSTMYDSKSIMHYSFPDTVFSNKVAISVNYELSEIDRKKIGTLYPFDVESSSSQKSNWMQQTKQALKKNVLGMSPTNITTPSIPELTIQLFETAGRPFDFVQDTVKRQVHFLGLLCIAGQLLVVGLWVVYRSLAWANQ</sequence>
<dbReference type="Pfam" id="PF01400">
    <property type="entry name" value="Astacin"/>
    <property type="match status" value="1"/>
</dbReference>
<name>A0A194XUG3_MOLSC</name>
<dbReference type="InParanoid" id="A0A194XUG3"/>
<keyword evidence="5" id="KW-1185">Reference proteome</keyword>
<dbReference type="EMBL" id="KQ947405">
    <property type="protein sequence ID" value="KUJ23347.1"/>
    <property type="molecule type" value="Genomic_DNA"/>
</dbReference>